<accession>A0A8J2XNQ0</accession>
<evidence type="ECO:0000313" key="1">
    <source>
        <dbReference type="EMBL" id="GGA73956.1"/>
    </source>
</evidence>
<reference evidence="2" key="1">
    <citation type="journal article" date="2019" name="Int. J. Syst. Evol. Microbiol.">
        <title>The Global Catalogue of Microorganisms (GCM) 10K type strain sequencing project: providing services to taxonomists for standard genome sequencing and annotation.</title>
        <authorList>
            <consortium name="The Broad Institute Genomics Platform"/>
            <consortium name="The Broad Institute Genome Sequencing Center for Infectious Disease"/>
            <person name="Wu L."/>
            <person name="Ma J."/>
        </authorList>
    </citation>
    <scope>NUCLEOTIDE SEQUENCE [LARGE SCALE GENOMIC DNA]</scope>
    <source>
        <strain evidence="2">CGMCC 1.10130</strain>
    </source>
</reference>
<keyword evidence="2" id="KW-1185">Reference proteome</keyword>
<comment type="caution">
    <text evidence="1">The sequence shown here is derived from an EMBL/GenBank/DDBJ whole genome shotgun (WGS) entry which is preliminary data.</text>
</comment>
<dbReference type="RefSeq" id="WP_087505178.1">
    <property type="nucleotide sequence ID" value="NZ_BMDX01000005.1"/>
</dbReference>
<dbReference type="EMBL" id="BMDX01000005">
    <property type="protein sequence ID" value="GGA73956.1"/>
    <property type="molecule type" value="Genomic_DNA"/>
</dbReference>
<sequence>MLYTNFFSWKTQVKLQLKEHHIDVDTDDQAIAKDMEFSYFQRHLSVEEYVKEIADRQQGKSA</sequence>
<name>A0A8J2XNQ0_9GAMM</name>
<evidence type="ECO:0000313" key="2">
    <source>
        <dbReference type="Proteomes" id="UP000619743"/>
    </source>
</evidence>
<gene>
    <name evidence="1" type="ORF">GCM10011369_14740</name>
</gene>
<organism evidence="1 2">
    <name type="scientific">Neiella marina</name>
    <dbReference type="NCBI Taxonomy" id="508461"/>
    <lineage>
        <taxon>Bacteria</taxon>
        <taxon>Pseudomonadati</taxon>
        <taxon>Pseudomonadota</taxon>
        <taxon>Gammaproteobacteria</taxon>
        <taxon>Alteromonadales</taxon>
        <taxon>Echinimonadaceae</taxon>
        <taxon>Neiella</taxon>
    </lineage>
</organism>
<dbReference type="Proteomes" id="UP000619743">
    <property type="component" value="Unassembled WGS sequence"/>
</dbReference>
<proteinExistence type="predicted"/>
<protein>
    <submittedName>
        <fullName evidence="1">Uncharacterized protein</fullName>
    </submittedName>
</protein>
<dbReference type="AlphaFoldDB" id="A0A8J2XNQ0"/>